<organism evidence="1 2">
    <name type="scientific">Ancylostoma ceylanicum</name>
    <dbReference type="NCBI Taxonomy" id="53326"/>
    <lineage>
        <taxon>Eukaryota</taxon>
        <taxon>Metazoa</taxon>
        <taxon>Ecdysozoa</taxon>
        <taxon>Nematoda</taxon>
        <taxon>Chromadorea</taxon>
        <taxon>Rhabditida</taxon>
        <taxon>Rhabditina</taxon>
        <taxon>Rhabditomorpha</taxon>
        <taxon>Strongyloidea</taxon>
        <taxon>Ancylostomatidae</taxon>
        <taxon>Ancylostomatinae</taxon>
        <taxon>Ancylostoma</taxon>
    </lineage>
</organism>
<evidence type="ECO:0000313" key="2">
    <source>
        <dbReference type="Proteomes" id="UP000024635"/>
    </source>
</evidence>
<sequence>MRPPSSFRVPYSKPPWASVSILCRSYMPVQVSCDNYCIFHRYFRGLFVEQHPEVTFHLLTTPCVWGVCPEEVKTLFCGGDDHLHETVIETLHLGYRVPEALRDDYAHTVSGLWATVVDYLEAVPYVL</sequence>
<keyword evidence="2" id="KW-1185">Reference proteome</keyword>
<reference evidence="2" key="1">
    <citation type="journal article" date="2015" name="Nat. Genet.">
        <title>The genome and transcriptome of the zoonotic hookworm Ancylostoma ceylanicum identify infection-specific gene families.</title>
        <authorList>
            <person name="Schwarz E.M."/>
            <person name="Hu Y."/>
            <person name="Antoshechkin I."/>
            <person name="Miller M.M."/>
            <person name="Sternberg P.W."/>
            <person name="Aroian R.V."/>
        </authorList>
    </citation>
    <scope>NUCLEOTIDE SEQUENCE</scope>
    <source>
        <strain evidence="2">HY135</strain>
    </source>
</reference>
<accession>A0A016SQZ8</accession>
<dbReference type="AlphaFoldDB" id="A0A016SQZ8"/>
<comment type="caution">
    <text evidence="1">The sequence shown here is derived from an EMBL/GenBank/DDBJ whole genome shotgun (WGS) entry which is preliminary data.</text>
</comment>
<gene>
    <name evidence="1" type="primary">Acey_s0190.g1245</name>
    <name evidence="1" type="ORF">Y032_0190g1245</name>
</gene>
<dbReference type="EMBL" id="JARK01001526">
    <property type="protein sequence ID" value="EYB92749.1"/>
    <property type="molecule type" value="Genomic_DNA"/>
</dbReference>
<dbReference type="Proteomes" id="UP000024635">
    <property type="component" value="Unassembled WGS sequence"/>
</dbReference>
<name>A0A016SQZ8_9BILA</name>
<evidence type="ECO:0000313" key="1">
    <source>
        <dbReference type="EMBL" id="EYB92749.1"/>
    </source>
</evidence>
<protein>
    <submittedName>
        <fullName evidence="1">Uncharacterized protein</fullName>
    </submittedName>
</protein>
<proteinExistence type="predicted"/>